<keyword evidence="1" id="KW-0732">Signal</keyword>
<dbReference type="EMBL" id="HBEF01020922">
    <property type="protein sequence ID" value="CAD8340807.1"/>
    <property type="molecule type" value="Transcribed_RNA"/>
</dbReference>
<name>A0A7S0F523_9STRA</name>
<feature type="chain" id="PRO_5031394109" evidence="1">
    <location>
        <begin position="16"/>
        <end position="449"/>
    </location>
</feature>
<sequence>MRAFAAILALTSANAAILGQRRHETPTQRSITIHNRSGVRMDAMWINRNDNPITFHSNTGGDGTPYGGDQTISSFIGHEFELRELPGKKSGKCKFGTCRKAYIQVNDEEDQVVQLDKNFIATHTDRWKDSQLEARDLVAGCRAKVLAGDGENAVDLSNIDDSKIDELSKCVETSLNTTLAKKQEEHQFQSNLRLTMAETFIPYACSTPDLKMADEVVNKTWRYTDAPNGKMRPDSYQMKVYHSRPHSKIFSVDSFVSPSECDALNAIESSPSSEDEDASTISWDNVLNNKALQGLMKRIYALSEPAMDRKDLSMASMSSLATNSDFALQLETYQEPEDAKSKEPCPPYAPYCNMAETKKTTVVDPKELSRVFLFCEKKPKANGGIHFPKAGVHIHPQYGRMVWANIHHEKDGEESIIGDGFVQEYHFCANHTIFTHPIVSAHAKESAQA</sequence>
<organism evidence="2">
    <name type="scientific">Craspedostauros australis</name>
    <dbReference type="NCBI Taxonomy" id="1486917"/>
    <lineage>
        <taxon>Eukaryota</taxon>
        <taxon>Sar</taxon>
        <taxon>Stramenopiles</taxon>
        <taxon>Ochrophyta</taxon>
        <taxon>Bacillariophyta</taxon>
        <taxon>Bacillariophyceae</taxon>
        <taxon>Bacillariophycidae</taxon>
        <taxon>Naviculales</taxon>
        <taxon>Naviculaceae</taxon>
        <taxon>Craspedostauros</taxon>
    </lineage>
</organism>
<evidence type="ECO:0000256" key="1">
    <source>
        <dbReference type="SAM" id="SignalP"/>
    </source>
</evidence>
<protein>
    <submittedName>
        <fullName evidence="2">Uncharacterized protein</fullName>
    </submittedName>
</protein>
<gene>
    <name evidence="2" type="ORF">CAUS1442_LOCUS12942</name>
</gene>
<dbReference type="AlphaFoldDB" id="A0A7S0F523"/>
<accession>A0A7S0F523</accession>
<evidence type="ECO:0000313" key="2">
    <source>
        <dbReference type="EMBL" id="CAD8340807.1"/>
    </source>
</evidence>
<feature type="signal peptide" evidence="1">
    <location>
        <begin position="1"/>
        <end position="15"/>
    </location>
</feature>
<proteinExistence type="predicted"/>
<reference evidence="2" key="1">
    <citation type="submission" date="2021-01" db="EMBL/GenBank/DDBJ databases">
        <authorList>
            <person name="Corre E."/>
            <person name="Pelletier E."/>
            <person name="Niang G."/>
            <person name="Scheremetjew M."/>
            <person name="Finn R."/>
            <person name="Kale V."/>
            <person name="Holt S."/>
            <person name="Cochrane G."/>
            <person name="Meng A."/>
            <person name="Brown T."/>
            <person name="Cohen L."/>
        </authorList>
    </citation>
    <scope>NUCLEOTIDE SEQUENCE</scope>
    <source>
        <strain evidence="2">CCMP3328</strain>
    </source>
</reference>